<keyword evidence="8" id="KW-1185">Reference proteome</keyword>
<keyword evidence="4" id="KW-0732">Signal</keyword>
<dbReference type="InterPro" id="IPR000259">
    <property type="entry name" value="Adhesion_dom_fimbrial"/>
</dbReference>
<dbReference type="InterPro" id="IPR008966">
    <property type="entry name" value="Adhesion_dom_sf"/>
</dbReference>
<dbReference type="EMBL" id="JABWQP010000011">
    <property type="protein sequence ID" value="MBC3343839.1"/>
    <property type="molecule type" value="Genomic_DNA"/>
</dbReference>
<feature type="domain" description="Fimbrial-type adhesion" evidence="5">
    <location>
        <begin position="193"/>
        <end position="353"/>
    </location>
</feature>
<dbReference type="PANTHER" id="PTHR33420:SF14">
    <property type="entry name" value="TYPE 1 FIMBRIN D-MANNOSE SPECIFIC ADHESIN"/>
    <property type="match status" value="1"/>
</dbReference>
<evidence type="ECO:0000256" key="1">
    <source>
        <dbReference type="ARBA" id="ARBA00004561"/>
    </source>
</evidence>
<sequence>MKFGSRLLASLGISMLALAAAPTMAACTWNGSDWTPKQLTLNGGAVFAPRDVPVGSTLNTTGGIRELPFGDRLVCGLRATYSTALVGPVVNNIPVDTISVPANSILQTSVPGVGLAMYMTGFATQWQMPVGNPSRFIPFTLSLNIPTATSGMPSAMVRYALIKTGEIPPGAHSINQLVATGSSDRGHIWDLTFTATVTVAGCSMPAAPGNQIDVPMGHWEKRVFNGKNSTTQAQPFEITLNSCIAGNNYPSNTNGYFNGNFANIQIDGHKTSTIIDAANGVLSLSSDSTAQGVAIQILRDNGTPMNLGLPVRLNRVANGITSIPLRARYIQTGGGPTPQPGTANGYASFTVTYR</sequence>
<dbReference type="InterPro" id="IPR050263">
    <property type="entry name" value="Bact_Fimbrial_Adh_Pro"/>
</dbReference>
<comment type="caution">
    <text evidence="6">The sequence shown here is derived from an EMBL/GenBank/DDBJ whole genome shotgun (WGS) entry which is preliminary data.</text>
</comment>
<dbReference type="AlphaFoldDB" id="A0A923JGT2"/>
<dbReference type="Gene3D" id="2.60.40.3310">
    <property type="match status" value="1"/>
</dbReference>
<dbReference type="EMBL" id="JABWQP020000011">
    <property type="protein sequence ID" value="MBV4487867.1"/>
    <property type="molecule type" value="Genomic_DNA"/>
</dbReference>
<name>A0A923JGT2_9PSED</name>
<dbReference type="Gene3D" id="2.60.40.1090">
    <property type="entry name" value="Fimbrial-type adhesion domain"/>
    <property type="match status" value="1"/>
</dbReference>
<keyword evidence="3" id="KW-0281">Fimbrium</keyword>
<dbReference type="PANTHER" id="PTHR33420">
    <property type="entry name" value="FIMBRIAL SUBUNIT ELFA-RELATED"/>
    <property type="match status" value="1"/>
</dbReference>
<reference evidence="7" key="3">
    <citation type="submission" date="2021-06" db="EMBL/GenBank/DDBJ databases">
        <title>Updating the genus Pseudomonas: Description of 43 new species and partition of the Pseudomonas putida group.</title>
        <authorList>
            <person name="Girard L."/>
            <person name="Lood C."/>
            <person name="Vandamme P."/>
            <person name="Rokni-Zadeh H."/>
            <person name="Van Noort V."/>
            <person name="Hofte M."/>
            <person name="Lavigne R."/>
            <person name="De Mot R."/>
        </authorList>
    </citation>
    <scope>NUCLEOTIDE SEQUENCE</scope>
    <source>
        <strain evidence="7">SWRI153</strain>
    </source>
</reference>
<reference evidence="6 8" key="1">
    <citation type="journal article" date="2020" name="Microorganisms">
        <title>Reliable Identification of Environmental Pseudomonas Isolates Using the rpoD Gene.</title>
        <authorList>
            <consortium name="The Broad Institute Genome Sequencing Platform"/>
            <person name="Girard L."/>
            <person name="Lood C."/>
            <person name="Rokni-Zadeh H."/>
            <person name="van Noort V."/>
            <person name="Lavigne R."/>
            <person name="De Mot R."/>
        </authorList>
    </citation>
    <scope>NUCLEOTIDE SEQUENCE</scope>
    <source>
        <strain evidence="6 8">SWRI153</strain>
    </source>
</reference>
<dbReference type="RefSeq" id="WP_186533404.1">
    <property type="nucleotide sequence ID" value="NZ_JABWQP020000011.1"/>
</dbReference>
<feature type="chain" id="PRO_5044696527" evidence="4">
    <location>
        <begin position="26"/>
        <end position="354"/>
    </location>
</feature>
<dbReference type="GO" id="GO:0009289">
    <property type="term" value="C:pilus"/>
    <property type="evidence" value="ECO:0007669"/>
    <property type="project" value="UniProtKB-SubCell"/>
</dbReference>
<comment type="similarity">
    <text evidence="2">Belongs to the fimbrial protein family.</text>
</comment>
<proteinExistence type="inferred from homology"/>
<evidence type="ECO:0000256" key="3">
    <source>
        <dbReference type="ARBA" id="ARBA00023263"/>
    </source>
</evidence>
<dbReference type="InterPro" id="IPR036937">
    <property type="entry name" value="Adhesion_dom_fimbrial_sf"/>
</dbReference>
<dbReference type="SUPFAM" id="SSF49401">
    <property type="entry name" value="Bacterial adhesins"/>
    <property type="match status" value="1"/>
</dbReference>
<evidence type="ECO:0000256" key="2">
    <source>
        <dbReference type="ARBA" id="ARBA00006671"/>
    </source>
</evidence>
<evidence type="ECO:0000259" key="5">
    <source>
        <dbReference type="Pfam" id="PF00419"/>
    </source>
</evidence>
<evidence type="ECO:0000313" key="8">
    <source>
        <dbReference type="Proteomes" id="UP000648816"/>
    </source>
</evidence>
<accession>A0A923JGT2</accession>
<dbReference type="Pfam" id="PF00419">
    <property type="entry name" value="Fimbrial"/>
    <property type="match status" value="1"/>
</dbReference>
<reference evidence="6" key="2">
    <citation type="submission" date="2020-07" db="EMBL/GenBank/DDBJ databases">
        <authorList>
            <person name="Lood C."/>
            <person name="Girard L."/>
        </authorList>
    </citation>
    <scope>NUCLEOTIDE SEQUENCE</scope>
    <source>
        <strain evidence="6">SWRI153</strain>
    </source>
</reference>
<evidence type="ECO:0000313" key="6">
    <source>
        <dbReference type="EMBL" id="MBC3343839.1"/>
    </source>
</evidence>
<evidence type="ECO:0000313" key="7">
    <source>
        <dbReference type="EMBL" id="MBV4487867.1"/>
    </source>
</evidence>
<protein>
    <submittedName>
        <fullName evidence="6">Type 1 fimbrial protein</fullName>
    </submittedName>
</protein>
<comment type="subcellular location">
    <subcellularLocation>
        <location evidence="1">Fimbrium</location>
    </subcellularLocation>
</comment>
<organism evidence="6">
    <name type="scientific">Pseudomonas khorasanensis</name>
    <dbReference type="NCBI Taxonomy" id="2745508"/>
    <lineage>
        <taxon>Bacteria</taxon>
        <taxon>Pseudomonadati</taxon>
        <taxon>Pseudomonadota</taxon>
        <taxon>Gammaproteobacteria</taxon>
        <taxon>Pseudomonadales</taxon>
        <taxon>Pseudomonadaceae</taxon>
        <taxon>Pseudomonas</taxon>
    </lineage>
</organism>
<dbReference type="GO" id="GO:0043709">
    <property type="term" value="P:cell adhesion involved in single-species biofilm formation"/>
    <property type="evidence" value="ECO:0007669"/>
    <property type="project" value="TreeGrafter"/>
</dbReference>
<gene>
    <name evidence="7" type="ORF">HU727_019975</name>
    <name evidence="6" type="ORF">HU727_19550</name>
</gene>
<dbReference type="PROSITE" id="PS51257">
    <property type="entry name" value="PROKAR_LIPOPROTEIN"/>
    <property type="match status" value="1"/>
</dbReference>
<dbReference type="Proteomes" id="UP000648816">
    <property type="component" value="Unassembled WGS sequence"/>
</dbReference>
<evidence type="ECO:0000256" key="4">
    <source>
        <dbReference type="SAM" id="SignalP"/>
    </source>
</evidence>
<feature type="signal peptide" evidence="4">
    <location>
        <begin position="1"/>
        <end position="25"/>
    </location>
</feature>